<dbReference type="EMBL" id="NJBN01000008">
    <property type="protein sequence ID" value="TKJ39125.1"/>
    <property type="molecule type" value="Genomic_DNA"/>
</dbReference>
<dbReference type="Pfam" id="PF04015">
    <property type="entry name" value="DUF362"/>
    <property type="match status" value="1"/>
</dbReference>
<accession>A0A532UW15</accession>
<gene>
    <name evidence="2" type="ORF">CEE37_11950</name>
</gene>
<dbReference type="InterPro" id="IPR006311">
    <property type="entry name" value="TAT_signal"/>
</dbReference>
<evidence type="ECO:0000313" key="3">
    <source>
        <dbReference type="Proteomes" id="UP000319619"/>
    </source>
</evidence>
<reference evidence="2 3" key="1">
    <citation type="submission" date="2017-06" db="EMBL/GenBank/DDBJ databases">
        <title>Novel microbial phyla capable of carbon fixation and sulfur reduction in deep-sea sediments.</title>
        <authorList>
            <person name="Huang J."/>
            <person name="Baker B."/>
            <person name="Wang Y."/>
        </authorList>
    </citation>
    <scope>NUCLEOTIDE SEQUENCE [LARGE SCALE GENOMIC DNA]</scope>
    <source>
        <strain evidence="2">B3_LCP</strain>
    </source>
</reference>
<evidence type="ECO:0000313" key="2">
    <source>
        <dbReference type="EMBL" id="TKJ39125.1"/>
    </source>
</evidence>
<organism evidence="2 3">
    <name type="scientific">candidate division LCP-89 bacterium B3_LCP</name>
    <dbReference type="NCBI Taxonomy" id="2012998"/>
    <lineage>
        <taxon>Bacteria</taxon>
        <taxon>Pseudomonadati</taxon>
        <taxon>Bacteria division LCP-89</taxon>
    </lineage>
</organism>
<dbReference type="AlphaFoldDB" id="A0A532UW15"/>
<sequence>MTLVSGLCVTDKKAGNMRKPKNASPKDQNRLTRRDFLKSTSIATAAAITLPVAFGPFSIITKKAQAQPPNLNPYRVVVVKDTSAHQGSVISTDITQVMMDEAIRRYTGMLDLSDAYKILFPGINSESTIGIKVNSINTDLSTQPGVVEALVNGLQNMIVGGNPFPANNIIIWDRDTTELQAAGYTVNTGPTGVRCFGTNEVGFNTNINLYCAETIQHPSRILTDYINYHINFSVLKNAVGAGLTMALKNNYGCIDMPGDLHGNNCNPGIPAVNQQIRDELNVVESLFIVDGIFGCTSGGPMGPPNMIYDGIILGQDRVAVDSIGRTILEEYGCSTLENSVHVDTAAEPPYNLGTNNLNEIIRVDVDNPSMSVGDLRVNTADQDSVLLWSAPEYTGHFSVRRSTEPSFSAYQEIAKTQAHQYIDRRALRESRRYFYRVVKTW</sequence>
<proteinExistence type="predicted"/>
<dbReference type="PROSITE" id="PS51318">
    <property type="entry name" value="TAT"/>
    <property type="match status" value="1"/>
</dbReference>
<feature type="domain" description="DUF362" evidence="1">
    <location>
        <begin position="131"/>
        <end position="324"/>
    </location>
</feature>
<name>A0A532UW15_UNCL8</name>
<dbReference type="Proteomes" id="UP000319619">
    <property type="component" value="Unassembled WGS sequence"/>
</dbReference>
<dbReference type="InterPro" id="IPR019546">
    <property type="entry name" value="TAT_signal_bac_arc"/>
</dbReference>
<comment type="caution">
    <text evidence="2">The sequence shown here is derived from an EMBL/GenBank/DDBJ whole genome shotgun (WGS) entry which is preliminary data.</text>
</comment>
<dbReference type="NCBIfam" id="TIGR01409">
    <property type="entry name" value="TAT_signal_seq"/>
    <property type="match status" value="1"/>
</dbReference>
<dbReference type="InterPro" id="IPR007160">
    <property type="entry name" value="DUF362"/>
</dbReference>
<protein>
    <recommendedName>
        <fullName evidence="1">DUF362 domain-containing protein</fullName>
    </recommendedName>
</protein>
<evidence type="ECO:0000259" key="1">
    <source>
        <dbReference type="Pfam" id="PF04015"/>
    </source>
</evidence>